<accession>A0ABX0SEE5</accession>
<sequence>MSDDGISFDIGEVTAKLRAFSATERDRAAKALQLGAEHILAVSDRHVPHEEGILQDSGTTSRDEQRLEAAISYDTPYAVVQHENLSFHHDKGKTAKFLENAMNSERDNVGKIVAQHMEFQ</sequence>
<comment type="caution">
    <text evidence="1">The sequence shown here is derived from an EMBL/GenBank/DDBJ whole genome shotgun (WGS) entry which is preliminary data.</text>
</comment>
<evidence type="ECO:0000313" key="2">
    <source>
        <dbReference type="Proteomes" id="UP000749311"/>
    </source>
</evidence>
<evidence type="ECO:0000313" key="1">
    <source>
        <dbReference type="EMBL" id="NIH56249.1"/>
    </source>
</evidence>
<keyword evidence="2" id="KW-1185">Reference proteome</keyword>
<name>A0ABX0SEE5_9ACTN</name>
<dbReference type="RefSeq" id="WP_208390431.1">
    <property type="nucleotide sequence ID" value="NZ_BAAAOO010000002.1"/>
</dbReference>
<dbReference type="EMBL" id="JAAMOZ010000001">
    <property type="protein sequence ID" value="NIH56249.1"/>
    <property type="molecule type" value="Genomic_DNA"/>
</dbReference>
<organism evidence="1 2">
    <name type="scientific">Brooklawnia cerclae</name>
    <dbReference type="NCBI Taxonomy" id="349934"/>
    <lineage>
        <taxon>Bacteria</taxon>
        <taxon>Bacillati</taxon>
        <taxon>Actinomycetota</taxon>
        <taxon>Actinomycetes</taxon>
        <taxon>Propionibacteriales</taxon>
        <taxon>Propionibacteriaceae</taxon>
        <taxon>Brooklawnia</taxon>
    </lineage>
</organism>
<gene>
    <name evidence="1" type="ORF">FB473_000894</name>
</gene>
<reference evidence="1 2" key="1">
    <citation type="submission" date="2020-02" db="EMBL/GenBank/DDBJ databases">
        <title>Sequencing the genomes of 1000 actinobacteria strains.</title>
        <authorList>
            <person name="Klenk H.-P."/>
        </authorList>
    </citation>
    <scope>NUCLEOTIDE SEQUENCE [LARGE SCALE GENOMIC DNA]</scope>
    <source>
        <strain evidence="1 2">DSM 19609</strain>
    </source>
</reference>
<proteinExistence type="predicted"/>
<dbReference type="Proteomes" id="UP000749311">
    <property type="component" value="Unassembled WGS sequence"/>
</dbReference>
<protein>
    <submittedName>
        <fullName evidence="1">Uncharacterized protein</fullName>
    </submittedName>
</protein>